<evidence type="ECO:0000313" key="1">
    <source>
        <dbReference type="EMBL" id="MFC5635873.1"/>
    </source>
</evidence>
<organism evidence="1 2">
    <name type="scientific">Streptomyces bullii</name>
    <dbReference type="NCBI Taxonomy" id="349910"/>
    <lineage>
        <taxon>Bacteria</taxon>
        <taxon>Bacillati</taxon>
        <taxon>Actinomycetota</taxon>
        <taxon>Actinomycetes</taxon>
        <taxon>Kitasatosporales</taxon>
        <taxon>Streptomycetaceae</taxon>
        <taxon>Streptomyces</taxon>
    </lineage>
</organism>
<proteinExistence type="predicted"/>
<sequence>MFTVQVTETATYEVPISDEQAAELLGGLFRDDPDLIAEYLDTSQHFTAVTDRDISSVETESRP</sequence>
<dbReference type="RefSeq" id="WP_381022821.1">
    <property type="nucleotide sequence ID" value="NZ_JBHSNY010000006.1"/>
</dbReference>
<evidence type="ECO:0000313" key="2">
    <source>
        <dbReference type="Proteomes" id="UP001596154"/>
    </source>
</evidence>
<protein>
    <recommendedName>
        <fullName evidence="3">Halobacterial output domain-containing protein</fullName>
    </recommendedName>
</protein>
<dbReference type="Proteomes" id="UP001596154">
    <property type="component" value="Unassembled WGS sequence"/>
</dbReference>
<comment type="caution">
    <text evidence="1">The sequence shown here is derived from an EMBL/GenBank/DDBJ whole genome shotgun (WGS) entry which is preliminary data.</text>
</comment>
<keyword evidence="2" id="KW-1185">Reference proteome</keyword>
<accession>A0ABW0US56</accession>
<dbReference type="EMBL" id="JBHSNY010000006">
    <property type="protein sequence ID" value="MFC5635873.1"/>
    <property type="molecule type" value="Genomic_DNA"/>
</dbReference>
<gene>
    <name evidence="1" type="ORF">ACFPZJ_19155</name>
</gene>
<reference evidence="2" key="1">
    <citation type="journal article" date="2019" name="Int. J. Syst. Evol. Microbiol.">
        <title>The Global Catalogue of Microorganisms (GCM) 10K type strain sequencing project: providing services to taxonomists for standard genome sequencing and annotation.</title>
        <authorList>
            <consortium name="The Broad Institute Genomics Platform"/>
            <consortium name="The Broad Institute Genome Sequencing Center for Infectious Disease"/>
            <person name="Wu L."/>
            <person name="Ma J."/>
        </authorList>
    </citation>
    <scope>NUCLEOTIDE SEQUENCE [LARGE SCALE GENOMIC DNA]</scope>
    <source>
        <strain evidence="2">CGMCC 4.7248</strain>
    </source>
</reference>
<evidence type="ECO:0008006" key="3">
    <source>
        <dbReference type="Google" id="ProtNLM"/>
    </source>
</evidence>
<name>A0ABW0US56_9ACTN</name>